<dbReference type="Pfam" id="PF06182">
    <property type="entry name" value="ABC2_membrane_6"/>
    <property type="match status" value="1"/>
</dbReference>
<feature type="transmembrane region" description="Helical" evidence="1">
    <location>
        <begin position="229"/>
        <end position="251"/>
    </location>
</feature>
<dbReference type="PANTHER" id="PTHR36832:SF1">
    <property type="entry name" value="SLR1174 PROTEIN"/>
    <property type="match status" value="1"/>
</dbReference>
<keyword evidence="4" id="KW-1185">Reference proteome</keyword>
<feature type="transmembrane region" description="Helical" evidence="1">
    <location>
        <begin position="185"/>
        <end position="209"/>
    </location>
</feature>
<feature type="transmembrane region" description="Helical" evidence="1">
    <location>
        <begin position="109"/>
        <end position="129"/>
    </location>
</feature>
<name>A0A5P0YKG3_9ACTN</name>
<feature type="transmembrane region" description="Helical" evidence="1">
    <location>
        <begin position="20"/>
        <end position="39"/>
    </location>
</feature>
<evidence type="ECO:0000313" key="5">
    <source>
        <dbReference type="Proteomes" id="UP000517765"/>
    </source>
</evidence>
<dbReference type="EMBL" id="VJYK02000013">
    <property type="protein sequence ID" value="MQS00786.1"/>
    <property type="molecule type" value="Genomic_DNA"/>
</dbReference>
<feature type="transmembrane region" description="Helical" evidence="1">
    <location>
        <begin position="59"/>
        <end position="81"/>
    </location>
</feature>
<sequence length="263" mass="28397">MNPCSVYRPIITCRVREALVFRANSITLGAGALVQIFLVNAVWTAAHRSGTFEQPLDPLLVYVTLAGLHAWLLSGSVLPYVQRQVNRGAHIFEILRPSGYLSQVTAHQLGLIAGALLFIVPALPIALLVGSLSPPHTVSSGLLYVVSLTLGLGIHVLLCVLVSLSAFWTLQIDGLTLLYRIISQFFAGTFAPLSLFPGWLAAIAELLPFQATTYLPITVYLGEVSGTDALWAIAHQLLWLAALTLAAIAVWRRAQRRVVVQGG</sequence>
<dbReference type="InterPro" id="IPR010390">
    <property type="entry name" value="ABC-2_transporter-like"/>
</dbReference>
<evidence type="ECO:0000313" key="3">
    <source>
        <dbReference type="EMBL" id="MQS00786.1"/>
    </source>
</evidence>
<keyword evidence="1" id="KW-0472">Membrane</keyword>
<feature type="transmembrane region" description="Helical" evidence="1">
    <location>
        <begin position="141"/>
        <end position="164"/>
    </location>
</feature>
<proteinExistence type="predicted"/>
<dbReference type="Proteomes" id="UP000517765">
    <property type="component" value="Unassembled WGS sequence"/>
</dbReference>
<evidence type="ECO:0000313" key="2">
    <source>
        <dbReference type="EMBL" id="MBB1259191.1"/>
    </source>
</evidence>
<keyword evidence="1" id="KW-1133">Transmembrane helix</keyword>
<protein>
    <submittedName>
        <fullName evidence="2">ABC-2 family transporter protein</fullName>
    </submittedName>
</protein>
<reference evidence="2" key="3">
    <citation type="journal article" name="Syst. Appl. Microbiol.">
        <title>Streptomyces alkaliterrae sp. nov., isolated from an alkaline soil, and emended descriptions of Streptomyces alkaliphilus, Streptomyces calidiresistens and Streptomyces durbertensis.</title>
        <authorList>
            <person name="Swiecimska M."/>
            <person name="Golinska P."/>
            <person name="Nouioui I."/>
            <person name="Wypij M."/>
            <person name="Rai M."/>
            <person name="Sangal V."/>
            <person name="Goodfellow M."/>
        </authorList>
    </citation>
    <scope>NUCLEOTIDE SEQUENCE</scope>
    <source>
        <strain evidence="2">OF8</strain>
    </source>
</reference>
<dbReference type="PANTHER" id="PTHR36832">
    <property type="entry name" value="SLR1174 PROTEIN-RELATED"/>
    <property type="match status" value="1"/>
</dbReference>
<dbReference type="OrthoDB" id="62003at2"/>
<accession>A0A5P0YKG3</accession>
<evidence type="ECO:0000313" key="4">
    <source>
        <dbReference type="Proteomes" id="UP000320857"/>
    </source>
</evidence>
<dbReference type="EMBL" id="JABJXA010000045">
    <property type="protein sequence ID" value="MBB1259191.1"/>
    <property type="molecule type" value="Genomic_DNA"/>
</dbReference>
<organism evidence="3 4">
    <name type="scientific">Streptomyces alkaliterrae</name>
    <dbReference type="NCBI Taxonomy" id="2213162"/>
    <lineage>
        <taxon>Bacteria</taxon>
        <taxon>Bacillati</taxon>
        <taxon>Actinomycetota</taxon>
        <taxon>Actinomycetes</taxon>
        <taxon>Kitasatosporales</taxon>
        <taxon>Streptomycetaceae</taxon>
        <taxon>Streptomyces</taxon>
    </lineage>
</organism>
<reference evidence="3 4" key="1">
    <citation type="submission" date="2019-10" db="EMBL/GenBank/DDBJ databases">
        <title>Streptomyces sp. nov., a novel actinobacterium isolated from alkaline environment.</title>
        <authorList>
            <person name="Golinska P."/>
        </authorList>
    </citation>
    <scope>NUCLEOTIDE SEQUENCE [LARGE SCALE GENOMIC DNA]</scope>
    <source>
        <strain evidence="3 4">OF1</strain>
    </source>
</reference>
<dbReference type="Proteomes" id="UP000320857">
    <property type="component" value="Unassembled WGS sequence"/>
</dbReference>
<reference evidence="5" key="2">
    <citation type="submission" date="2020-05" db="EMBL/GenBank/DDBJ databases">
        <title>Classification of alakaliphilic streptomycetes isolated from an alkaline soil next to Lonar Crater, India and a proposal for the recognition of Streptomyces alkaliterrae sp. nov.</title>
        <authorList>
            <person name="Golinska P."/>
        </authorList>
    </citation>
    <scope>NUCLEOTIDE SEQUENCE [LARGE SCALE GENOMIC DNA]</scope>
    <source>
        <strain evidence="5">OF8</strain>
    </source>
</reference>
<evidence type="ECO:0000256" key="1">
    <source>
        <dbReference type="SAM" id="Phobius"/>
    </source>
</evidence>
<dbReference type="AlphaFoldDB" id="A0A5P0YKG3"/>
<gene>
    <name evidence="3" type="ORF">FNX44_002585</name>
    <name evidence="2" type="ORF">H3147_10110</name>
</gene>
<comment type="caution">
    <text evidence="3">The sequence shown here is derived from an EMBL/GenBank/DDBJ whole genome shotgun (WGS) entry which is preliminary data.</text>
</comment>
<keyword evidence="1" id="KW-0812">Transmembrane</keyword>